<dbReference type="SUPFAM" id="SSF58014">
    <property type="entry name" value="Coiled-coil domain of nucleotide exchange factor GrpE"/>
    <property type="match status" value="1"/>
</dbReference>
<dbReference type="CDD" id="cd00446">
    <property type="entry name" value="GrpE"/>
    <property type="match status" value="1"/>
</dbReference>
<dbReference type="AlphaFoldDB" id="A0A4Q4ZAA7"/>
<dbReference type="GO" id="GO:0000774">
    <property type="term" value="F:adenyl-nucleotide exchange factor activity"/>
    <property type="evidence" value="ECO:0007669"/>
    <property type="project" value="InterPro"/>
</dbReference>
<dbReference type="GO" id="GO:0005737">
    <property type="term" value="C:cytoplasm"/>
    <property type="evidence" value="ECO:0007669"/>
    <property type="project" value="UniProtKB-SubCell"/>
</dbReference>
<dbReference type="PRINTS" id="PR00773">
    <property type="entry name" value="GRPEPROTEIN"/>
</dbReference>
<accession>A0A4Q4ZAA7</accession>
<feature type="compositionally biased region" description="Basic and acidic residues" evidence="6">
    <location>
        <begin position="1"/>
        <end position="10"/>
    </location>
</feature>
<keyword evidence="3 4" id="KW-0346">Stress response</keyword>
<evidence type="ECO:0000256" key="4">
    <source>
        <dbReference type="RuleBase" id="RU000639"/>
    </source>
</evidence>
<keyword evidence="3" id="KW-0963">Cytoplasm</keyword>
<dbReference type="SUPFAM" id="SSF51064">
    <property type="entry name" value="Head domain of nucleotide exchange factor GrpE"/>
    <property type="match status" value="1"/>
</dbReference>
<dbReference type="GO" id="GO:0042803">
    <property type="term" value="F:protein homodimerization activity"/>
    <property type="evidence" value="ECO:0007669"/>
    <property type="project" value="InterPro"/>
</dbReference>
<comment type="similarity">
    <text evidence="1 3 5">Belongs to the GrpE family.</text>
</comment>
<dbReference type="GO" id="GO:0006457">
    <property type="term" value="P:protein folding"/>
    <property type="evidence" value="ECO:0007669"/>
    <property type="project" value="InterPro"/>
</dbReference>
<comment type="function">
    <text evidence="3 4">Participates actively in the response to hyperosmotic and heat shock by preventing the aggregation of stress-denatured proteins, in association with DnaK and GrpE. It is the nucleotide exchange factor for DnaK and may function as a thermosensor. Unfolded proteins bind initially to DnaJ; upon interaction with the DnaJ-bound protein, DnaK hydrolyzes its bound ATP, resulting in the formation of a stable complex. GrpE releases ADP from DnaK; ATP binding to DnaK triggers the release of the substrate protein, thus completing the reaction cycle. Several rounds of ATP-dependent interactions between DnaJ, DnaK and GrpE are required for fully efficient folding.</text>
</comment>
<evidence type="ECO:0000256" key="6">
    <source>
        <dbReference type="SAM" id="MobiDB-lite"/>
    </source>
</evidence>
<proteinExistence type="inferred from homology"/>
<evidence type="ECO:0000256" key="3">
    <source>
        <dbReference type="HAMAP-Rule" id="MF_01151"/>
    </source>
</evidence>
<dbReference type="InterPro" id="IPR013805">
    <property type="entry name" value="GrpE_CC"/>
</dbReference>
<dbReference type="PANTHER" id="PTHR21237">
    <property type="entry name" value="GRPE PROTEIN"/>
    <property type="match status" value="1"/>
</dbReference>
<dbReference type="PROSITE" id="PS01071">
    <property type="entry name" value="GRPE"/>
    <property type="match status" value="1"/>
</dbReference>
<dbReference type="HAMAP" id="MF_01151">
    <property type="entry name" value="GrpE"/>
    <property type="match status" value="1"/>
</dbReference>
<dbReference type="InterPro" id="IPR009012">
    <property type="entry name" value="GrpE_head"/>
</dbReference>
<dbReference type="OrthoDB" id="5191115at2"/>
<reference evidence="7 8" key="1">
    <citation type="submission" date="2019-01" db="EMBL/GenBank/DDBJ databases">
        <title>Nocardioides guangzhouensis sp. nov., an actinobacterium isolated from soil.</title>
        <authorList>
            <person name="Fu Y."/>
            <person name="Cai Y."/>
            <person name="Lin Z."/>
            <person name="Chen P."/>
        </authorList>
    </citation>
    <scope>NUCLEOTIDE SEQUENCE [LARGE SCALE GENOMIC DNA]</scope>
    <source>
        <strain evidence="7 8">130</strain>
    </source>
</reference>
<sequence>MMAMSDHEAPTSEAPTNRTGGDEVPANDAPKQGDEAPERVDQSRQVAELEDAWRRTAAELDNFRKRCARDVVRGREQERAAVATSWLPVLDNLERALEHASSDPDSVVEGVRAVLAQAVGVLADLGYPRRDDDGRAFDPAVHEAVSTVSGEGLTPGTVAQVVRPGYGPDDKLLRPAAVVVATRAS</sequence>
<comment type="subcellular location">
    <subcellularLocation>
        <location evidence="3">Cytoplasm</location>
    </subcellularLocation>
</comment>
<evidence type="ECO:0000256" key="2">
    <source>
        <dbReference type="ARBA" id="ARBA00023186"/>
    </source>
</evidence>
<comment type="subunit">
    <text evidence="3">Homodimer.</text>
</comment>
<dbReference type="Gene3D" id="3.90.20.20">
    <property type="match status" value="1"/>
</dbReference>
<gene>
    <name evidence="3" type="primary">grpE</name>
    <name evidence="7" type="ORF">EKO23_15535</name>
</gene>
<evidence type="ECO:0000313" key="7">
    <source>
        <dbReference type="EMBL" id="RYP84435.1"/>
    </source>
</evidence>
<feature type="region of interest" description="Disordered" evidence="6">
    <location>
        <begin position="1"/>
        <end position="46"/>
    </location>
</feature>
<dbReference type="PANTHER" id="PTHR21237:SF23">
    <property type="entry name" value="GRPE PROTEIN HOMOLOG, MITOCHONDRIAL"/>
    <property type="match status" value="1"/>
</dbReference>
<evidence type="ECO:0000256" key="5">
    <source>
        <dbReference type="RuleBase" id="RU004478"/>
    </source>
</evidence>
<organism evidence="7 8">
    <name type="scientific">Nocardioides guangzhouensis</name>
    <dbReference type="NCBI Taxonomy" id="2497878"/>
    <lineage>
        <taxon>Bacteria</taxon>
        <taxon>Bacillati</taxon>
        <taxon>Actinomycetota</taxon>
        <taxon>Actinomycetes</taxon>
        <taxon>Propionibacteriales</taxon>
        <taxon>Nocardioidaceae</taxon>
        <taxon>Nocardioides</taxon>
    </lineage>
</organism>
<name>A0A4Q4ZAA7_9ACTN</name>
<keyword evidence="2 3" id="KW-0143">Chaperone</keyword>
<dbReference type="InterPro" id="IPR000740">
    <property type="entry name" value="GrpE"/>
</dbReference>
<comment type="caution">
    <text evidence="7">The sequence shown here is derived from an EMBL/GenBank/DDBJ whole genome shotgun (WGS) entry which is preliminary data.</text>
</comment>
<evidence type="ECO:0000313" key="8">
    <source>
        <dbReference type="Proteomes" id="UP000295198"/>
    </source>
</evidence>
<dbReference type="EMBL" id="SDKM01000023">
    <property type="protein sequence ID" value="RYP84435.1"/>
    <property type="molecule type" value="Genomic_DNA"/>
</dbReference>
<feature type="compositionally biased region" description="Basic and acidic residues" evidence="6">
    <location>
        <begin position="31"/>
        <end position="42"/>
    </location>
</feature>
<evidence type="ECO:0000256" key="1">
    <source>
        <dbReference type="ARBA" id="ARBA00009054"/>
    </source>
</evidence>
<keyword evidence="8" id="KW-1185">Reference proteome</keyword>
<dbReference type="Proteomes" id="UP000295198">
    <property type="component" value="Unassembled WGS sequence"/>
</dbReference>
<dbReference type="GO" id="GO:0051087">
    <property type="term" value="F:protein-folding chaperone binding"/>
    <property type="evidence" value="ECO:0007669"/>
    <property type="project" value="InterPro"/>
</dbReference>
<protein>
    <recommendedName>
        <fullName evidence="3 4">Protein GrpE</fullName>
    </recommendedName>
    <alternativeName>
        <fullName evidence="3">HSP-70 cofactor</fullName>
    </alternativeName>
</protein>
<dbReference type="GO" id="GO:0051082">
    <property type="term" value="F:unfolded protein binding"/>
    <property type="evidence" value="ECO:0007669"/>
    <property type="project" value="TreeGrafter"/>
</dbReference>
<dbReference type="Gene3D" id="2.30.22.10">
    <property type="entry name" value="Head domain of nucleotide exchange factor GrpE"/>
    <property type="match status" value="1"/>
</dbReference>
<dbReference type="Pfam" id="PF01025">
    <property type="entry name" value="GrpE"/>
    <property type="match status" value="1"/>
</dbReference>